<keyword evidence="2" id="KW-1185">Reference proteome</keyword>
<accession>A0ABW2ZUC4</accession>
<protein>
    <recommendedName>
        <fullName evidence="3">Fis family transcriptional regulator</fullName>
    </recommendedName>
</protein>
<sequence length="198" mass="21326">MHWDRLFADLEDQFASQREAEHAALESEAERLRVSQLSLHERLMTLAARRGEVTVTFTDGLTTTVAVDACGADWVGLRVRDGGAAYLISPVTAIAEIGMPDYLARQATARPPRPSGVAARTTFGYVLRDLARRRIPVAVVTTSGRVLTGTLDRAGVDHVDLAEHDAGAARRATTVTRTSVVAFATIARVRVVEGAHPA</sequence>
<gene>
    <name evidence="1" type="ORF">ACFQZV_12190</name>
</gene>
<name>A0ABW2ZUC4_9MICO</name>
<dbReference type="Proteomes" id="UP001597042">
    <property type="component" value="Unassembled WGS sequence"/>
</dbReference>
<reference evidence="2" key="1">
    <citation type="journal article" date="2019" name="Int. J. Syst. Evol. Microbiol.">
        <title>The Global Catalogue of Microorganisms (GCM) 10K type strain sequencing project: providing services to taxonomists for standard genome sequencing and annotation.</title>
        <authorList>
            <consortium name="The Broad Institute Genomics Platform"/>
            <consortium name="The Broad Institute Genome Sequencing Center for Infectious Disease"/>
            <person name="Wu L."/>
            <person name="Ma J."/>
        </authorList>
    </citation>
    <scope>NUCLEOTIDE SEQUENCE [LARGE SCALE GENOMIC DNA]</scope>
    <source>
        <strain evidence="2">CCUG 50754</strain>
    </source>
</reference>
<organism evidence="1 2">
    <name type="scientific">Microbacterium koreense</name>
    <dbReference type="NCBI Taxonomy" id="323761"/>
    <lineage>
        <taxon>Bacteria</taxon>
        <taxon>Bacillati</taxon>
        <taxon>Actinomycetota</taxon>
        <taxon>Actinomycetes</taxon>
        <taxon>Micrococcales</taxon>
        <taxon>Microbacteriaceae</taxon>
        <taxon>Microbacterium</taxon>
    </lineage>
</organism>
<dbReference type="RefSeq" id="WP_378753059.1">
    <property type="nucleotide sequence ID" value="NZ_JBHSSV010000013.1"/>
</dbReference>
<comment type="caution">
    <text evidence="1">The sequence shown here is derived from an EMBL/GenBank/DDBJ whole genome shotgun (WGS) entry which is preliminary data.</text>
</comment>
<evidence type="ECO:0000313" key="2">
    <source>
        <dbReference type="Proteomes" id="UP001597042"/>
    </source>
</evidence>
<evidence type="ECO:0008006" key="3">
    <source>
        <dbReference type="Google" id="ProtNLM"/>
    </source>
</evidence>
<dbReference type="EMBL" id="JBHTIM010000001">
    <property type="protein sequence ID" value="MFD0782053.1"/>
    <property type="molecule type" value="Genomic_DNA"/>
</dbReference>
<evidence type="ECO:0000313" key="1">
    <source>
        <dbReference type="EMBL" id="MFD0782053.1"/>
    </source>
</evidence>
<proteinExistence type="predicted"/>